<feature type="transmembrane region" description="Helical" evidence="2">
    <location>
        <begin position="80"/>
        <end position="102"/>
    </location>
</feature>
<dbReference type="PANTHER" id="PTHR33219">
    <property type="entry name" value="YLMG HOMOLOG PROTEIN 2, CHLOROPLASTIC"/>
    <property type="match status" value="1"/>
</dbReference>
<proteinExistence type="inferred from homology"/>
<keyword evidence="2" id="KW-0472">Membrane</keyword>
<dbReference type="PANTHER" id="PTHR33219:SF14">
    <property type="entry name" value="PROTEIN COFACTOR ASSEMBLY OF COMPLEX C SUBUNIT B CCB3, CHLOROPLASTIC-RELATED"/>
    <property type="match status" value="1"/>
</dbReference>
<evidence type="ECO:0000313" key="3">
    <source>
        <dbReference type="EMBL" id="EUD10492.1"/>
    </source>
</evidence>
<evidence type="ECO:0000256" key="1">
    <source>
        <dbReference type="ARBA" id="ARBA00010894"/>
    </source>
</evidence>
<comment type="caution">
    <text evidence="3">The sequence shown here is derived from an EMBL/GenBank/DDBJ whole genome shotgun (WGS) entry which is preliminary data.</text>
</comment>
<comment type="similarity">
    <text evidence="1">Belongs to the YggT family.</text>
</comment>
<name>A0AAV3M477_9GAMM</name>
<dbReference type="GO" id="GO:0016020">
    <property type="term" value="C:membrane"/>
    <property type="evidence" value="ECO:0007669"/>
    <property type="project" value="InterPro"/>
</dbReference>
<evidence type="ECO:0000256" key="2">
    <source>
        <dbReference type="SAM" id="Phobius"/>
    </source>
</evidence>
<accession>A0AAV3M477</accession>
<dbReference type="Pfam" id="PF02325">
    <property type="entry name" value="CCB3_YggT"/>
    <property type="match status" value="2"/>
</dbReference>
<dbReference type="AlphaFoldDB" id="A0AAV3M477"/>
<organism evidence="3 4">
    <name type="scientific">Providencia alcalifaciens 205/92</name>
    <dbReference type="NCBI Taxonomy" id="1256988"/>
    <lineage>
        <taxon>Bacteria</taxon>
        <taxon>Pseudomonadati</taxon>
        <taxon>Pseudomonadota</taxon>
        <taxon>Gammaproteobacteria</taxon>
        <taxon>Enterobacterales</taxon>
        <taxon>Morganellaceae</taxon>
        <taxon>Providencia</taxon>
    </lineage>
</organism>
<dbReference type="Proteomes" id="UP000022311">
    <property type="component" value="Unassembled WGS sequence"/>
</dbReference>
<evidence type="ECO:0000313" key="4">
    <source>
        <dbReference type="Proteomes" id="UP000022311"/>
    </source>
</evidence>
<gene>
    <name evidence="3" type="ORF">HMPREF1563_2185</name>
</gene>
<protein>
    <submittedName>
        <fullName evidence="3">YGGT family protein</fullName>
    </submittedName>
</protein>
<feature type="transmembrane region" description="Helical" evidence="2">
    <location>
        <begin position="20"/>
        <end position="40"/>
    </location>
</feature>
<feature type="transmembrane region" description="Helical" evidence="2">
    <location>
        <begin position="167"/>
        <end position="189"/>
    </location>
</feature>
<sequence length="213" mass="24182">MTERKRWKNFFNLFFLGHAMQTIVFVVTTLIQLYIFVLLLRVWMQCVRADFYNPFSQFVVKATQPIVGPLRRMIPSVGSLDTATLLVAFVLAIADIIFGMWATNMLPAIGLTLLPMGLILLLTYIGKLIFWMILIRAILSWVSQGRNPVDYLLFQLTEPLMAPIRRIIPAMGGLDFSAMIVMFILIALNYLRVDVSLMIDPALTAMLFSVGIM</sequence>
<reference evidence="3 4" key="1">
    <citation type="submission" date="2014-01" db="EMBL/GenBank/DDBJ databases">
        <authorList>
            <person name="Durkin A.S."/>
            <person name="McCorrison J."/>
            <person name="Torralba M."/>
            <person name="Gillis M."/>
            <person name="Haft D.H."/>
            <person name="Methe B."/>
            <person name="Sutton G."/>
            <person name="Nelson K.E."/>
        </authorList>
    </citation>
    <scope>NUCLEOTIDE SEQUENCE [LARGE SCALE GENOMIC DNA]</scope>
    <source>
        <strain evidence="3 4">205/92</strain>
    </source>
</reference>
<keyword evidence="2" id="KW-0812">Transmembrane</keyword>
<keyword evidence="2" id="KW-1133">Transmembrane helix</keyword>
<feature type="transmembrane region" description="Helical" evidence="2">
    <location>
        <begin position="108"/>
        <end position="134"/>
    </location>
</feature>
<dbReference type="InterPro" id="IPR003425">
    <property type="entry name" value="CCB3/YggT"/>
</dbReference>
<dbReference type="EMBL" id="JALD01000050">
    <property type="protein sequence ID" value="EUD10492.1"/>
    <property type="molecule type" value="Genomic_DNA"/>
</dbReference>